<dbReference type="EMBL" id="FQZQ01000052">
    <property type="protein sequence ID" value="SHK64125.1"/>
    <property type="molecule type" value="Genomic_DNA"/>
</dbReference>
<protein>
    <submittedName>
        <fullName evidence="1">Uncharacterized protein</fullName>
    </submittedName>
</protein>
<dbReference type="Proteomes" id="UP000183982">
    <property type="component" value="Unassembled WGS sequence"/>
</dbReference>
<evidence type="ECO:0000313" key="1">
    <source>
        <dbReference type="EMBL" id="SHK64125.1"/>
    </source>
</evidence>
<sequence>MSHSREWLLPVWLYSSFAPAANDRIPPILWKNNVLLAQKVVSVSERKRLSFQALPVCC</sequence>
<reference evidence="2" key="1">
    <citation type="submission" date="2016-11" db="EMBL/GenBank/DDBJ databases">
        <authorList>
            <person name="Varghese N."/>
            <person name="Submissions S."/>
        </authorList>
    </citation>
    <scope>NUCLEOTIDE SEQUENCE [LARGE SCALE GENOMIC DNA]</scope>
    <source>
        <strain evidence="2">DSM 100564</strain>
    </source>
</reference>
<proteinExistence type="predicted"/>
<keyword evidence="2" id="KW-1185">Reference proteome</keyword>
<evidence type="ECO:0000313" key="2">
    <source>
        <dbReference type="Proteomes" id="UP000183982"/>
    </source>
</evidence>
<dbReference type="AlphaFoldDB" id="A0A1M6U4A8"/>
<name>A0A1M6U4A8_9RHOB</name>
<feature type="non-terminal residue" evidence="1">
    <location>
        <position position="58"/>
    </location>
</feature>
<accession>A0A1M6U4A8</accession>
<organism evidence="1 2">
    <name type="scientific">Shimia gijangensis</name>
    <dbReference type="NCBI Taxonomy" id="1470563"/>
    <lineage>
        <taxon>Bacteria</taxon>
        <taxon>Pseudomonadati</taxon>
        <taxon>Pseudomonadota</taxon>
        <taxon>Alphaproteobacteria</taxon>
        <taxon>Rhodobacterales</taxon>
        <taxon>Roseobacteraceae</taxon>
    </lineage>
</organism>
<gene>
    <name evidence="1" type="ORF">SAMN05444000_1521</name>
</gene>